<keyword evidence="5" id="KW-1185">Reference proteome</keyword>
<dbReference type="Pfam" id="PF00201">
    <property type="entry name" value="UDPGT"/>
    <property type="match status" value="1"/>
</dbReference>
<evidence type="ECO:0000256" key="3">
    <source>
        <dbReference type="SAM" id="MobiDB-lite"/>
    </source>
</evidence>
<gene>
    <name evidence="4" type="ORF">D9758_008394</name>
</gene>
<accession>A0A8H5GE10</accession>
<dbReference type="CDD" id="cd03784">
    <property type="entry name" value="GT1_Gtf-like"/>
    <property type="match status" value="1"/>
</dbReference>
<dbReference type="OrthoDB" id="5835829at2759"/>
<keyword evidence="1" id="KW-0808">Transferase</keyword>
<dbReference type="InterPro" id="IPR002213">
    <property type="entry name" value="UDP_glucos_trans"/>
</dbReference>
<feature type="compositionally biased region" description="Basic and acidic residues" evidence="3">
    <location>
        <begin position="573"/>
        <end position="587"/>
    </location>
</feature>
<evidence type="ECO:0000256" key="2">
    <source>
        <dbReference type="SAM" id="Coils"/>
    </source>
</evidence>
<dbReference type="Proteomes" id="UP000559256">
    <property type="component" value="Unassembled WGS sequence"/>
</dbReference>
<dbReference type="GO" id="GO:0016906">
    <property type="term" value="F:sterol 3-beta-glucosyltransferase activity"/>
    <property type="evidence" value="ECO:0007669"/>
    <property type="project" value="UniProtKB-ARBA"/>
</dbReference>
<keyword evidence="2" id="KW-0175">Coiled coil</keyword>
<feature type="region of interest" description="Disordered" evidence="3">
    <location>
        <begin position="551"/>
        <end position="593"/>
    </location>
</feature>
<evidence type="ECO:0000256" key="1">
    <source>
        <dbReference type="ARBA" id="ARBA00022679"/>
    </source>
</evidence>
<dbReference type="PANTHER" id="PTHR48050">
    <property type="entry name" value="STEROL 3-BETA-GLUCOSYLTRANSFERASE"/>
    <property type="match status" value="1"/>
</dbReference>
<dbReference type="SUPFAM" id="SSF53756">
    <property type="entry name" value="UDP-Glycosyltransferase/glycogen phosphorylase"/>
    <property type="match status" value="1"/>
</dbReference>
<comment type="caution">
    <text evidence="4">The sequence shown here is derived from an EMBL/GenBank/DDBJ whole genome shotgun (WGS) entry which is preliminary data.</text>
</comment>
<feature type="compositionally biased region" description="Basic and acidic residues" evidence="3">
    <location>
        <begin position="620"/>
        <end position="629"/>
    </location>
</feature>
<dbReference type="AlphaFoldDB" id="A0A8H5GE10"/>
<dbReference type="Gene3D" id="3.40.50.2000">
    <property type="entry name" value="Glycogen Phosphorylase B"/>
    <property type="match status" value="1"/>
</dbReference>
<dbReference type="InterPro" id="IPR050426">
    <property type="entry name" value="Glycosyltransferase_28"/>
</dbReference>
<dbReference type="EMBL" id="JAACJM010000034">
    <property type="protein sequence ID" value="KAF5363179.1"/>
    <property type="molecule type" value="Genomic_DNA"/>
</dbReference>
<feature type="compositionally biased region" description="Low complexity" evidence="3">
    <location>
        <begin position="561"/>
        <end position="571"/>
    </location>
</feature>
<dbReference type="PANTHER" id="PTHR48050:SF13">
    <property type="entry name" value="STEROL 3-BETA-GLUCOSYLTRANSFERASE UGT80A2"/>
    <property type="match status" value="1"/>
</dbReference>
<organism evidence="4 5">
    <name type="scientific">Tetrapyrgos nigripes</name>
    <dbReference type="NCBI Taxonomy" id="182062"/>
    <lineage>
        <taxon>Eukaryota</taxon>
        <taxon>Fungi</taxon>
        <taxon>Dikarya</taxon>
        <taxon>Basidiomycota</taxon>
        <taxon>Agaricomycotina</taxon>
        <taxon>Agaricomycetes</taxon>
        <taxon>Agaricomycetidae</taxon>
        <taxon>Agaricales</taxon>
        <taxon>Marasmiineae</taxon>
        <taxon>Marasmiaceae</taxon>
        <taxon>Tetrapyrgos</taxon>
    </lineage>
</organism>
<name>A0A8H5GE10_9AGAR</name>
<sequence>MPWSPTTTFPHPLVNIKNSNARKGLTNYFSYTLAKILTCQGIGDLVNKFRTKSLGLLPLSMRSGPGLVDTLQVPWTYCMSPALVPKPDDWRNNIDVVGFYFLDLATNYTPPDELARFLADGKPPVYIGFGSVVVDDPETMTKIIFQATAQAGVRALVSAGWGGLGGLSVPPHVFILGNIPHDWLFDKGRVSAVVHHGGAGTTAAGLSKGLPTAVVPFFGDQLFWGTQRFLFLLVKPHRDSIGNMIHQAGAGPAPIPRKKLNIDNLREAIKFVMGPSAKAAARRMAEQIHNEDGVTKGIESFYRHLPLKNMRCDLDPSRVAVWWSKDYCLKLSAFAAQTLVDANEINPCDLDLHRSKEYQTRKLNDSAHGETGAFWTTTHHYGDKILSSFYEGFHSAPKLFGTEVREPGPVENLSSGLKEAGKGLFYGCYDGITGLVKEPIKGAKKEGFKGAVKGSARSIVGATMLPAAGLVGIVTHPIQGAWKALLSAGKGTDKAQEWESFQTRILEGNEAIRTSHSWERDEIIRLFNEAKAGTEERKRKLNEDEERLMRHEAVKDEGATSTLGSSVSCSSEVDTRPQYEPTTRSRWDPTSQPLLTSIDEDEAEIHYQRNNFSSPTLVDTPRRFADDHFSPADDEAELALQRDLELARQLSTSTLGDSLRAGTSRFSSSSSSDDEAEIAFQRDVQLAKRLSSGSAPAESPSSSARFSTSGRPAYQHWVPAQVILADAFSSDFDSSKNSPSGEDVPAYH</sequence>
<feature type="compositionally biased region" description="Low complexity" evidence="3">
    <location>
        <begin position="691"/>
        <end position="710"/>
    </location>
</feature>
<feature type="region of interest" description="Disordered" evidence="3">
    <location>
        <begin position="609"/>
        <end position="629"/>
    </location>
</feature>
<feature type="region of interest" description="Disordered" evidence="3">
    <location>
        <begin position="657"/>
        <end position="710"/>
    </location>
</feature>
<dbReference type="FunFam" id="3.40.50.2000:FF:000009">
    <property type="entry name" value="Sterol 3-beta-glucosyltransferase UGT80A2"/>
    <property type="match status" value="1"/>
</dbReference>
<evidence type="ECO:0000313" key="4">
    <source>
        <dbReference type="EMBL" id="KAF5363179.1"/>
    </source>
</evidence>
<proteinExistence type="predicted"/>
<evidence type="ECO:0000313" key="5">
    <source>
        <dbReference type="Proteomes" id="UP000559256"/>
    </source>
</evidence>
<feature type="coiled-coil region" evidence="2">
    <location>
        <begin position="524"/>
        <end position="551"/>
    </location>
</feature>
<protein>
    <submittedName>
        <fullName evidence="4">Uncharacterized protein</fullName>
    </submittedName>
</protein>
<reference evidence="4 5" key="1">
    <citation type="journal article" date="2020" name="ISME J.">
        <title>Uncovering the hidden diversity of litter-decomposition mechanisms in mushroom-forming fungi.</title>
        <authorList>
            <person name="Floudas D."/>
            <person name="Bentzer J."/>
            <person name="Ahren D."/>
            <person name="Johansson T."/>
            <person name="Persson P."/>
            <person name="Tunlid A."/>
        </authorList>
    </citation>
    <scope>NUCLEOTIDE SEQUENCE [LARGE SCALE GENOMIC DNA]</scope>
    <source>
        <strain evidence="4 5">CBS 291.85</strain>
    </source>
</reference>